<keyword evidence="2" id="KW-1133">Transmembrane helix</keyword>
<evidence type="ECO:0000256" key="1">
    <source>
        <dbReference type="SAM" id="MobiDB-lite"/>
    </source>
</evidence>
<dbReference type="AlphaFoldDB" id="A0A2P1NJW4"/>
<dbReference type="OrthoDB" id="8814382at2"/>
<accession>A0A2P1NJW4</accession>
<dbReference type="Proteomes" id="UP000241829">
    <property type="component" value="Chromosome"/>
</dbReference>
<organism evidence="3 4">
    <name type="scientific">Pulveribacter suum</name>
    <dbReference type="NCBI Taxonomy" id="2116657"/>
    <lineage>
        <taxon>Bacteria</taxon>
        <taxon>Pseudomonadati</taxon>
        <taxon>Pseudomonadota</taxon>
        <taxon>Betaproteobacteria</taxon>
        <taxon>Burkholderiales</taxon>
        <taxon>Comamonadaceae</taxon>
        <taxon>Pulveribacter</taxon>
    </lineage>
</organism>
<proteinExistence type="predicted"/>
<dbReference type="KEGG" id="melm:C7H73_06375"/>
<sequence length="64" mass="6706">MWLQQLIVGLIVIAALAYMAWRWLPAALRQRLARVHPRLGAGPGGCGSGGGCSSCGGCGKARRE</sequence>
<evidence type="ECO:0000256" key="2">
    <source>
        <dbReference type="SAM" id="Phobius"/>
    </source>
</evidence>
<keyword evidence="2" id="KW-0812">Transmembrane</keyword>
<evidence type="ECO:0000313" key="4">
    <source>
        <dbReference type="Proteomes" id="UP000241829"/>
    </source>
</evidence>
<reference evidence="4" key="1">
    <citation type="submission" date="2018-03" db="EMBL/GenBank/DDBJ databases">
        <title>Genome sequencing of Melaminivora sp. strain SC2-7.</title>
        <authorList>
            <person name="Kim S.-J."/>
            <person name="Heo J."/>
            <person name="Ahn J.-H."/>
            <person name="Kwon S.-W."/>
        </authorList>
    </citation>
    <scope>NUCLEOTIDE SEQUENCE [LARGE SCALE GENOMIC DNA]</scope>
    <source>
        <strain evidence="4">SC2-7</strain>
    </source>
</reference>
<feature type="region of interest" description="Disordered" evidence="1">
    <location>
        <begin position="43"/>
        <end position="64"/>
    </location>
</feature>
<dbReference type="EMBL" id="CP027792">
    <property type="protein sequence ID" value="AVP57335.1"/>
    <property type="molecule type" value="Genomic_DNA"/>
</dbReference>
<feature type="transmembrane region" description="Helical" evidence="2">
    <location>
        <begin position="6"/>
        <end position="24"/>
    </location>
</feature>
<dbReference type="RefSeq" id="WP_106845891.1">
    <property type="nucleotide sequence ID" value="NZ_CP027792.1"/>
</dbReference>
<keyword evidence="4" id="KW-1185">Reference proteome</keyword>
<gene>
    <name evidence="3" type="ORF">C7H73_06375</name>
</gene>
<protein>
    <recommendedName>
        <fullName evidence="5">FeoB-associated Cys-rich membrane protein</fullName>
    </recommendedName>
</protein>
<name>A0A2P1NJW4_9BURK</name>
<evidence type="ECO:0008006" key="5">
    <source>
        <dbReference type="Google" id="ProtNLM"/>
    </source>
</evidence>
<keyword evidence="2" id="KW-0472">Membrane</keyword>
<evidence type="ECO:0000313" key="3">
    <source>
        <dbReference type="EMBL" id="AVP57335.1"/>
    </source>
</evidence>